<protein>
    <submittedName>
        <fullName evidence="7">Glycosyltransferase</fullName>
    </submittedName>
</protein>
<keyword evidence="3" id="KW-0328">Glycosyltransferase</keyword>
<keyword evidence="4" id="KW-0808">Transferase</keyword>
<keyword evidence="2" id="KW-1003">Cell membrane</keyword>
<evidence type="ECO:0000256" key="3">
    <source>
        <dbReference type="ARBA" id="ARBA00022676"/>
    </source>
</evidence>
<comment type="caution">
    <text evidence="7">The sequence shown here is derived from an EMBL/GenBank/DDBJ whole genome shotgun (WGS) entry which is preliminary data.</text>
</comment>
<evidence type="ECO:0000313" key="7">
    <source>
        <dbReference type="EMBL" id="MBM3281907.1"/>
    </source>
</evidence>
<gene>
    <name evidence="7" type="ORF">FJY86_01015</name>
</gene>
<evidence type="ECO:0000313" key="8">
    <source>
        <dbReference type="Proteomes" id="UP000774699"/>
    </source>
</evidence>
<name>A0A8T4C6H7_9ARCH</name>
<proteinExistence type="predicted"/>
<evidence type="ECO:0000256" key="4">
    <source>
        <dbReference type="ARBA" id="ARBA00022679"/>
    </source>
</evidence>
<dbReference type="GO" id="GO:0005886">
    <property type="term" value="C:plasma membrane"/>
    <property type="evidence" value="ECO:0007669"/>
    <property type="project" value="UniProtKB-SubCell"/>
</dbReference>
<dbReference type="InterPro" id="IPR029044">
    <property type="entry name" value="Nucleotide-diphossugar_trans"/>
</dbReference>
<dbReference type="EMBL" id="VGJJ01000004">
    <property type="protein sequence ID" value="MBM3281907.1"/>
    <property type="molecule type" value="Genomic_DNA"/>
</dbReference>
<dbReference type="Proteomes" id="UP000774699">
    <property type="component" value="Unassembled WGS sequence"/>
</dbReference>
<dbReference type="PANTHER" id="PTHR43646">
    <property type="entry name" value="GLYCOSYLTRANSFERASE"/>
    <property type="match status" value="1"/>
</dbReference>
<dbReference type="GO" id="GO:0016757">
    <property type="term" value="F:glycosyltransferase activity"/>
    <property type="evidence" value="ECO:0007669"/>
    <property type="project" value="UniProtKB-KW"/>
</dbReference>
<evidence type="ECO:0000259" key="6">
    <source>
        <dbReference type="Pfam" id="PF00535"/>
    </source>
</evidence>
<evidence type="ECO:0000256" key="5">
    <source>
        <dbReference type="ARBA" id="ARBA00023136"/>
    </source>
</evidence>
<evidence type="ECO:0000256" key="1">
    <source>
        <dbReference type="ARBA" id="ARBA00004236"/>
    </source>
</evidence>
<reference evidence="7" key="1">
    <citation type="submission" date="2019-03" db="EMBL/GenBank/DDBJ databases">
        <title>Lake Tanganyika Metagenome-Assembled Genomes (MAGs).</title>
        <authorList>
            <person name="Tran P."/>
        </authorList>
    </citation>
    <scope>NUCLEOTIDE SEQUENCE</scope>
    <source>
        <strain evidence="7">M_DeepCast_50m_m2_156</strain>
    </source>
</reference>
<dbReference type="InterPro" id="IPR001173">
    <property type="entry name" value="Glyco_trans_2-like"/>
</dbReference>
<comment type="subcellular location">
    <subcellularLocation>
        <location evidence="1">Cell membrane</location>
    </subcellularLocation>
</comment>
<keyword evidence="5" id="KW-0472">Membrane</keyword>
<dbReference type="Gene3D" id="3.90.550.10">
    <property type="entry name" value="Spore Coat Polysaccharide Biosynthesis Protein SpsA, Chain A"/>
    <property type="match status" value="1"/>
</dbReference>
<dbReference type="SUPFAM" id="SSF53448">
    <property type="entry name" value="Nucleotide-diphospho-sugar transferases"/>
    <property type="match status" value="1"/>
</dbReference>
<dbReference type="PANTHER" id="PTHR43646:SF2">
    <property type="entry name" value="GLYCOSYLTRANSFERASE 2-LIKE DOMAIN-CONTAINING PROTEIN"/>
    <property type="match status" value="1"/>
</dbReference>
<dbReference type="AlphaFoldDB" id="A0A8T4C6H7"/>
<evidence type="ECO:0000256" key="2">
    <source>
        <dbReference type="ARBA" id="ARBA00022475"/>
    </source>
</evidence>
<dbReference type="Pfam" id="PF00535">
    <property type="entry name" value="Glycos_transf_2"/>
    <property type="match status" value="1"/>
</dbReference>
<organism evidence="7 8">
    <name type="scientific">Candidatus Iainarchaeum sp</name>
    <dbReference type="NCBI Taxonomy" id="3101447"/>
    <lineage>
        <taxon>Archaea</taxon>
        <taxon>Candidatus Iainarchaeota</taxon>
        <taxon>Candidatus Iainarchaeia</taxon>
        <taxon>Candidatus Iainarchaeales</taxon>
        <taxon>Candidatus Iainarchaeaceae</taxon>
        <taxon>Candidatus Iainarchaeum</taxon>
    </lineage>
</organism>
<accession>A0A8T4C6H7</accession>
<feature type="domain" description="Glycosyltransferase 2-like" evidence="6">
    <location>
        <begin position="10"/>
        <end position="168"/>
    </location>
</feature>
<sequence>MPAPQNVDVSVVVCTLNEEKNIVSCLNALREQEFSGKYEIIVADGHSEDNTVALAKPLADKIVLEKKRSIANERQAGARVARGKIIAFTDADSRAPKDWVKKIHETFEKNPDIALIYGPVFYSDVTENEQWLSTFFMPKFLRIMSMLRMHNPIGSNLAIRREVFEKIGGFDTSYITCEDLDLGKRAAQHGKLHYHSHLKHYVSARRVRKWGYLKYVGFHLYNGVRYHFTGKASRKYEDVRE</sequence>